<dbReference type="EMBL" id="AMZH03027869">
    <property type="protein sequence ID" value="RRT33962.1"/>
    <property type="molecule type" value="Genomic_DNA"/>
</dbReference>
<protein>
    <submittedName>
        <fullName evidence="1">Uncharacterized protein</fullName>
    </submittedName>
</protein>
<name>A0A426X3A9_ENSVE</name>
<dbReference type="Proteomes" id="UP000287651">
    <property type="component" value="Unassembled WGS sequence"/>
</dbReference>
<feature type="non-terminal residue" evidence="1">
    <location>
        <position position="1"/>
    </location>
</feature>
<evidence type="ECO:0000313" key="1">
    <source>
        <dbReference type="EMBL" id="RRT33962.1"/>
    </source>
</evidence>
<proteinExistence type="predicted"/>
<reference evidence="1 2" key="1">
    <citation type="journal article" date="2014" name="Agronomy (Basel)">
        <title>A Draft Genome Sequence for Ensete ventricosum, the Drought-Tolerant Tree Against Hunger.</title>
        <authorList>
            <person name="Harrison J."/>
            <person name="Moore K.A."/>
            <person name="Paszkiewicz K."/>
            <person name="Jones T."/>
            <person name="Grant M."/>
            <person name="Ambacheew D."/>
            <person name="Muzemil S."/>
            <person name="Studholme D.J."/>
        </authorList>
    </citation>
    <scope>NUCLEOTIDE SEQUENCE [LARGE SCALE GENOMIC DNA]</scope>
</reference>
<evidence type="ECO:0000313" key="2">
    <source>
        <dbReference type="Proteomes" id="UP000287651"/>
    </source>
</evidence>
<dbReference type="AlphaFoldDB" id="A0A426X3A9"/>
<comment type="caution">
    <text evidence="1">The sequence shown here is derived from an EMBL/GenBank/DDBJ whole genome shotgun (WGS) entry which is preliminary data.</text>
</comment>
<accession>A0A426X3A9</accession>
<organism evidence="1 2">
    <name type="scientific">Ensete ventricosum</name>
    <name type="common">Abyssinian banana</name>
    <name type="synonym">Musa ensete</name>
    <dbReference type="NCBI Taxonomy" id="4639"/>
    <lineage>
        <taxon>Eukaryota</taxon>
        <taxon>Viridiplantae</taxon>
        <taxon>Streptophyta</taxon>
        <taxon>Embryophyta</taxon>
        <taxon>Tracheophyta</taxon>
        <taxon>Spermatophyta</taxon>
        <taxon>Magnoliopsida</taxon>
        <taxon>Liliopsida</taxon>
        <taxon>Zingiberales</taxon>
        <taxon>Musaceae</taxon>
        <taxon>Ensete</taxon>
    </lineage>
</organism>
<gene>
    <name evidence="1" type="ORF">B296_00052454</name>
</gene>
<sequence length="67" mass="7359">ALPLLAAALVDDRLQAAGVYRPLRVPLASLAGWHWPQPAPCNRLGRGWLALHGGWRPSSLQRLLQKT</sequence>